<protein>
    <submittedName>
        <fullName evidence="2">Uncharacterized protein</fullName>
    </submittedName>
</protein>
<evidence type="ECO:0000313" key="2">
    <source>
        <dbReference type="EMBL" id="MCL1031490.1"/>
    </source>
</evidence>
<gene>
    <name evidence="2" type="ORF">KAJ71_21065</name>
</gene>
<feature type="compositionally biased region" description="Polar residues" evidence="1">
    <location>
        <begin position="200"/>
        <end position="221"/>
    </location>
</feature>
<evidence type="ECO:0000256" key="1">
    <source>
        <dbReference type="SAM" id="MobiDB-lite"/>
    </source>
</evidence>
<keyword evidence="3" id="KW-1185">Reference proteome</keyword>
<organism evidence="2 3">
    <name type="scientific">Serratia silvae</name>
    <dbReference type="NCBI Taxonomy" id="2824122"/>
    <lineage>
        <taxon>Bacteria</taxon>
        <taxon>Pseudomonadati</taxon>
        <taxon>Pseudomonadota</taxon>
        <taxon>Gammaproteobacteria</taxon>
        <taxon>Enterobacterales</taxon>
        <taxon>Yersiniaceae</taxon>
        <taxon>Serratia</taxon>
    </lineage>
</organism>
<feature type="region of interest" description="Disordered" evidence="1">
    <location>
        <begin position="199"/>
        <end position="221"/>
    </location>
</feature>
<reference evidence="2" key="1">
    <citation type="submission" date="2021-04" db="EMBL/GenBank/DDBJ databases">
        <title>Genome sequence of Serratia sp. arafor3.</title>
        <authorList>
            <person name="Besaury L."/>
        </authorList>
    </citation>
    <scope>NUCLEOTIDE SEQUENCE</scope>
    <source>
        <strain evidence="2">Arafor3</strain>
    </source>
</reference>
<dbReference type="Proteomes" id="UP001165275">
    <property type="component" value="Unassembled WGS sequence"/>
</dbReference>
<accession>A0ABT0KHI0</accession>
<comment type="caution">
    <text evidence="2">The sequence shown here is derived from an EMBL/GenBank/DDBJ whole genome shotgun (WGS) entry which is preliminary data.</text>
</comment>
<dbReference type="RefSeq" id="WP_248947493.1">
    <property type="nucleotide sequence ID" value="NZ_JAGQDC010000023.1"/>
</dbReference>
<name>A0ABT0KHI0_9GAMM</name>
<sequence>MMGAGKAVCDCDLPNSCICKIDITSNIKGAPTYTYNQKGNLPNIAAHDSKGEGADVKINVISKGCIGKHSDCPKGIIYDQYGQVYKTVVGNKTYQLKYTEEKNQNELSSKYNIVSLITLVLLANFKQLPFALYRFRVTECQGNPLVKASPSSAVQVGTYTVSDSEIQIYPNYKLSMDVTIGLESEVKELTADERREIMRDSNQQSGKGDNHTGWTRRTGKQSVQTGISINGSASVIYGNLPEIKKESDTLKKEFARYKNKLSLLDHADKALSTVGKMFSTPKDGGGYPIFRSEFAYPKLKINGTHELAFSKQTTQPYLRGKVSVGLDPLVGVKFTIDLIQAFAAQYGSQRFVEVLREAGAAGESGVKSGRNGAYLGAVFDLIVSGSLSTKFSVETDENLELCYKADERLEGKLSIAADLTLRAGAKIGFISGYFKAGGGMKAEGCFGLLPENKELYLVFYHNGVQAEYWVEYGIGEDKQPQNRPAPKRNDRGVVTGRTTTQVTTSDPFKGKNKKVWKIHKGLTKAESTYRIKLSG</sequence>
<proteinExistence type="predicted"/>
<feature type="region of interest" description="Disordered" evidence="1">
    <location>
        <begin position="478"/>
        <end position="508"/>
    </location>
</feature>
<feature type="compositionally biased region" description="Low complexity" evidence="1">
    <location>
        <begin position="492"/>
        <end position="504"/>
    </location>
</feature>
<evidence type="ECO:0000313" key="3">
    <source>
        <dbReference type="Proteomes" id="UP001165275"/>
    </source>
</evidence>
<dbReference type="EMBL" id="JAGQDC010000023">
    <property type="protein sequence ID" value="MCL1031490.1"/>
    <property type="molecule type" value="Genomic_DNA"/>
</dbReference>